<dbReference type="InterPro" id="IPR016090">
    <property type="entry name" value="PLA2-like_dom"/>
</dbReference>
<accession>A0ABN7SWW9</accession>
<gene>
    <name evidence="2" type="ORF">OKIOD_LOCUS13067</name>
</gene>
<evidence type="ECO:0000313" key="3">
    <source>
        <dbReference type="Proteomes" id="UP001158576"/>
    </source>
</evidence>
<evidence type="ECO:0000313" key="2">
    <source>
        <dbReference type="EMBL" id="CAG5109818.1"/>
    </source>
</evidence>
<dbReference type="EMBL" id="OU015567">
    <property type="protein sequence ID" value="CAG5109818.1"/>
    <property type="molecule type" value="Genomic_DNA"/>
</dbReference>
<reference evidence="2 3" key="1">
    <citation type="submission" date="2021-04" db="EMBL/GenBank/DDBJ databases">
        <authorList>
            <person name="Bliznina A."/>
        </authorList>
    </citation>
    <scope>NUCLEOTIDE SEQUENCE [LARGE SCALE GENOMIC DNA]</scope>
</reference>
<dbReference type="Gene3D" id="1.20.90.10">
    <property type="entry name" value="Phospholipase A2 domain"/>
    <property type="match status" value="1"/>
</dbReference>
<proteinExistence type="predicted"/>
<keyword evidence="3" id="KW-1185">Reference proteome</keyword>
<protein>
    <submittedName>
        <fullName evidence="2">Oidioi.mRNA.OKI2018_I69.chr2.g4302.t1.cds</fullName>
    </submittedName>
</protein>
<dbReference type="Pfam" id="PF00068">
    <property type="entry name" value="Phospholip_A2_1"/>
    <property type="match status" value="1"/>
</dbReference>
<sequence>MALQKRKQIGKYCFYGCWCLPTGAGLIPYGEPVDNIDNSCKEYTKCYNCLYNPAPFRGMGCDEEEGIKTRYSIRGSKDINGRTVLYCRDPIGTCARNRCECDKALSEKLAEHENEWTVENHHKWNFGDFDREERCLAAPKEDANHSSGSSFASRRGPPALANMIQSRTQRINQPALSVYGKIAGCCGEAPDFRYYREGQRCCANGEIVDGLAPCSEEFLNL</sequence>
<dbReference type="InterPro" id="IPR036444">
    <property type="entry name" value="PLipase_A2_dom_sf"/>
</dbReference>
<dbReference type="SUPFAM" id="SSF48619">
    <property type="entry name" value="Phospholipase A2, PLA2"/>
    <property type="match status" value="1"/>
</dbReference>
<dbReference type="Proteomes" id="UP001158576">
    <property type="component" value="Chromosome 2"/>
</dbReference>
<name>A0ABN7SWW9_OIKDI</name>
<evidence type="ECO:0000259" key="1">
    <source>
        <dbReference type="Pfam" id="PF00068"/>
    </source>
</evidence>
<organism evidence="2 3">
    <name type="scientific">Oikopleura dioica</name>
    <name type="common">Tunicate</name>
    <dbReference type="NCBI Taxonomy" id="34765"/>
    <lineage>
        <taxon>Eukaryota</taxon>
        <taxon>Metazoa</taxon>
        <taxon>Chordata</taxon>
        <taxon>Tunicata</taxon>
        <taxon>Appendicularia</taxon>
        <taxon>Copelata</taxon>
        <taxon>Oikopleuridae</taxon>
        <taxon>Oikopleura</taxon>
    </lineage>
</organism>
<feature type="domain" description="Phospholipase A2-like central" evidence="1">
    <location>
        <begin position="4"/>
        <end position="113"/>
    </location>
</feature>